<sequence>MFFQPKATNFDPRQSICCVLNENLSKMEPFKPILPFFDRAWIRKVVTYQHKAYRSHVERFWKHSKFVADPQAIHSVAMVKNEDNEVVITEDLIRRWLAFGDRTEDPTGYPERMVKGCFFRMGYTGHVNEATFAKANISRSYKFFMHSVIHALGGRKGG</sequence>
<dbReference type="AlphaFoldDB" id="A0A9K3JP22"/>
<dbReference type="Proteomes" id="UP000215914">
    <property type="component" value="Unassembled WGS sequence"/>
</dbReference>
<reference evidence="1" key="2">
    <citation type="submission" date="2020-06" db="EMBL/GenBank/DDBJ databases">
        <title>Helianthus annuus Genome sequencing and assembly Release 2.</title>
        <authorList>
            <person name="Gouzy J."/>
            <person name="Langlade N."/>
            <person name="Munos S."/>
        </authorList>
    </citation>
    <scope>NUCLEOTIDE SEQUENCE</scope>
    <source>
        <tissue evidence="1">Leaves</tissue>
    </source>
</reference>
<gene>
    <name evidence="1" type="ORF">HanXRQr2_Chr02g0065591</name>
</gene>
<accession>A0A9K3JP22</accession>
<comment type="caution">
    <text evidence="1">The sequence shown here is derived from an EMBL/GenBank/DDBJ whole genome shotgun (WGS) entry which is preliminary data.</text>
</comment>
<keyword evidence="2" id="KW-1185">Reference proteome</keyword>
<dbReference type="EMBL" id="MNCJ02000317">
    <property type="protein sequence ID" value="KAF5818463.1"/>
    <property type="molecule type" value="Genomic_DNA"/>
</dbReference>
<evidence type="ECO:0000313" key="1">
    <source>
        <dbReference type="EMBL" id="KAF5818463.1"/>
    </source>
</evidence>
<organism evidence="1 2">
    <name type="scientific">Helianthus annuus</name>
    <name type="common">Common sunflower</name>
    <dbReference type="NCBI Taxonomy" id="4232"/>
    <lineage>
        <taxon>Eukaryota</taxon>
        <taxon>Viridiplantae</taxon>
        <taxon>Streptophyta</taxon>
        <taxon>Embryophyta</taxon>
        <taxon>Tracheophyta</taxon>
        <taxon>Spermatophyta</taxon>
        <taxon>Magnoliopsida</taxon>
        <taxon>eudicotyledons</taxon>
        <taxon>Gunneridae</taxon>
        <taxon>Pentapetalae</taxon>
        <taxon>asterids</taxon>
        <taxon>campanulids</taxon>
        <taxon>Asterales</taxon>
        <taxon>Asteraceae</taxon>
        <taxon>Asteroideae</taxon>
        <taxon>Heliantheae alliance</taxon>
        <taxon>Heliantheae</taxon>
        <taxon>Helianthus</taxon>
    </lineage>
</organism>
<protein>
    <submittedName>
        <fullName evidence="1">Uncharacterized protein</fullName>
    </submittedName>
</protein>
<proteinExistence type="predicted"/>
<dbReference type="Gramene" id="mRNA:HanXRQr2_Chr02g0065591">
    <property type="protein sequence ID" value="CDS:HanXRQr2_Chr02g0065591.1"/>
    <property type="gene ID" value="HanXRQr2_Chr02g0065591"/>
</dbReference>
<evidence type="ECO:0000313" key="2">
    <source>
        <dbReference type="Proteomes" id="UP000215914"/>
    </source>
</evidence>
<reference evidence="1" key="1">
    <citation type="journal article" date="2017" name="Nature">
        <title>The sunflower genome provides insights into oil metabolism, flowering and Asterid evolution.</title>
        <authorList>
            <person name="Badouin H."/>
            <person name="Gouzy J."/>
            <person name="Grassa C.J."/>
            <person name="Murat F."/>
            <person name="Staton S.E."/>
            <person name="Cottret L."/>
            <person name="Lelandais-Briere C."/>
            <person name="Owens G.L."/>
            <person name="Carrere S."/>
            <person name="Mayjonade B."/>
            <person name="Legrand L."/>
            <person name="Gill N."/>
            <person name="Kane N.C."/>
            <person name="Bowers J.E."/>
            <person name="Hubner S."/>
            <person name="Bellec A."/>
            <person name="Berard A."/>
            <person name="Berges H."/>
            <person name="Blanchet N."/>
            <person name="Boniface M.C."/>
            <person name="Brunel D."/>
            <person name="Catrice O."/>
            <person name="Chaidir N."/>
            <person name="Claudel C."/>
            <person name="Donnadieu C."/>
            <person name="Faraut T."/>
            <person name="Fievet G."/>
            <person name="Helmstetter N."/>
            <person name="King M."/>
            <person name="Knapp S.J."/>
            <person name="Lai Z."/>
            <person name="Le Paslier M.C."/>
            <person name="Lippi Y."/>
            <person name="Lorenzon L."/>
            <person name="Mandel J.R."/>
            <person name="Marage G."/>
            <person name="Marchand G."/>
            <person name="Marquand E."/>
            <person name="Bret-Mestries E."/>
            <person name="Morien E."/>
            <person name="Nambeesan S."/>
            <person name="Nguyen T."/>
            <person name="Pegot-Espagnet P."/>
            <person name="Pouilly N."/>
            <person name="Raftis F."/>
            <person name="Sallet E."/>
            <person name="Schiex T."/>
            <person name="Thomas J."/>
            <person name="Vandecasteele C."/>
            <person name="Vares D."/>
            <person name="Vear F."/>
            <person name="Vautrin S."/>
            <person name="Crespi M."/>
            <person name="Mangin B."/>
            <person name="Burke J.M."/>
            <person name="Salse J."/>
            <person name="Munos S."/>
            <person name="Vincourt P."/>
            <person name="Rieseberg L.H."/>
            <person name="Langlade N.B."/>
        </authorList>
    </citation>
    <scope>NUCLEOTIDE SEQUENCE</scope>
    <source>
        <tissue evidence="1">Leaves</tissue>
    </source>
</reference>
<name>A0A9K3JP22_HELAN</name>